<dbReference type="InterPro" id="IPR011006">
    <property type="entry name" value="CheY-like_superfamily"/>
</dbReference>
<accession>A0ABV2HVY8</accession>
<comment type="caution">
    <text evidence="1">The sequence shown here is derived from an EMBL/GenBank/DDBJ whole genome shotgun (WGS) entry which is preliminary data.</text>
</comment>
<keyword evidence="2" id="KW-1185">Reference proteome</keyword>
<proteinExistence type="predicted"/>
<keyword evidence="1" id="KW-0238">DNA-binding</keyword>
<protein>
    <submittedName>
        <fullName evidence="1">DNA-binding NarL/FixJ family response regulator</fullName>
    </submittedName>
</protein>
<dbReference type="RefSeq" id="WP_292374235.1">
    <property type="nucleotide sequence ID" value="NZ_JBEPLM010000007.1"/>
</dbReference>
<dbReference type="SUPFAM" id="SSF52172">
    <property type="entry name" value="CheY-like"/>
    <property type="match status" value="1"/>
</dbReference>
<dbReference type="GO" id="GO:0003677">
    <property type="term" value="F:DNA binding"/>
    <property type="evidence" value="ECO:0007669"/>
    <property type="project" value="UniProtKB-KW"/>
</dbReference>
<dbReference type="EMBL" id="JBEPLM010000007">
    <property type="protein sequence ID" value="MET3594564.1"/>
    <property type="molecule type" value="Genomic_DNA"/>
</dbReference>
<name>A0ABV2HVY8_9HYPH</name>
<evidence type="ECO:0000313" key="2">
    <source>
        <dbReference type="Proteomes" id="UP001549036"/>
    </source>
</evidence>
<evidence type="ECO:0000313" key="1">
    <source>
        <dbReference type="EMBL" id="MET3594564.1"/>
    </source>
</evidence>
<organism evidence="1 2">
    <name type="scientific">Mesorhizobium shonense</name>
    <dbReference type="NCBI Taxonomy" id="1209948"/>
    <lineage>
        <taxon>Bacteria</taxon>
        <taxon>Pseudomonadati</taxon>
        <taxon>Pseudomonadota</taxon>
        <taxon>Alphaproteobacteria</taxon>
        <taxon>Hyphomicrobiales</taxon>
        <taxon>Phyllobacteriaceae</taxon>
        <taxon>Mesorhizobium</taxon>
    </lineage>
</organism>
<dbReference type="Proteomes" id="UP001549036">
    <property type="component" value="Unassembled WGS sequence"/>
</dbReference>
<reference evidence="1 2" key="1">
    <citation type="submission" date="2024-06" db="EMBL/GenBank/DDBJ databases">
        <title>Genomic Encyclopedia of Type Strains, Phase IV (KMG-IV): sequencing the most valuable type-strain genomes for metagenomic binning, comparative biology and taxonomic classification.</title>
        <authorList>
            <person name="Goeker M."/>
        </authorList>
    </citation>
    <scope>NUCLEOTIDE SEQUENCE [LARGE SCALE GENOMIC DNA]</scope>
    <source>
        <strain evidence="1 2">DSM 29846</strain>
    </source>
</reference>
<gene>
    <name evidence="1" type="ORF">ABID26_003972</name>
</gene>
<sequence>MDNPPNKGADDGATFGGKARKQGIIIIDRRALARDCLVSAIRTIKTNRRIEHFSTVHELLQQDWRRLAPSLLVYCYHETGDNPEGLEEEVSALNGAPERVPFVLVADVDDIEIIDRAFRVGMCGFVPSTQSLQVLMQAVAPLVGTAPRGISTRLAAWSGTRAPILPRSQEL</sequence>